<comment type="subcellular location">
    <subcellularLocation>
        <location evidence="1">Membrane</location>
        <topology evidence="1">Multi-pass membrane protein</topology>
    </subcellularLocation>
</comment>
<dbReference type="PANTHER" id="PTHR17920">
    <property type="entry name" value="TRANSMEMBRANE AND COILED-COIL DOMAIN-CONTAINING PROTEIN 4 TMCO4"/>
    <property type="match status" value="1"/>
</dbReference>
<comment type="similarity">
    <text evidence="2">Belongs to the TMCO4 family.</text>
</comment>
<evidence type="ECO:0000256" key="5">
    <source>
        <dbReference type="ARBA" id="ARBA00023136"/>
    </source>
</evidence>
<evidence type="ECO:0000313" key="7">
    <source>
        <dbReference type="Proteomes" id="UP001497623"/>
    </source>
</evidence>
<proteinExistence type="inferred from homology"/>
<dbReference type="Pfam" id="PF05277">
    <property type="entry name" value="DUF726"/>
    <property type="match status" value="1"/>
</dbReference>
<organism evidence="6 7">
    <name type="scientific">Meganyctiphanes norvegica</name>
    <name type="common">Northern krill</name>
    <name type="synonym">Thysanopoda norvegica</name>
    <dbReference type="NCBI Taxonomy" id="48144"/>
    <lineage>
        <taxon>Eukaryota</taxon>
        <taxon>Metazoa</taxon>
        <taxon>Ecdysozoa</taxon>
        <taxon>Arthropoda</taxon>
        <taxon>Crustacea</taxon>
        <taxon>Multicrustacea</taxon>
        <taxon>Malacostraca</taxon>
        <taxon>Eumalacostraca</taxon>
        <taxon>Eucarida</taxon>
        <taxon>Euphausiacea</taxon>
        <taxon>Euphausiidae</taxon>
        <taxon>Meganyctiphanes</taxon>
    </lineage>
</organism>
<evidence type="ECO:0000256" key="2">
    <source>
        <dbReference type="ARBA" id="ARBA00009824"/>
    </source>
</evidence>
<dbReference type="PANTHER" id="PTHR17920:SF3">
    <property type="entry name" value="TRANSMEMBRANE AND COILED-COIL DOMAIN-CONTAINING PROTEIN 4"/>
    <property type="match status" value="1"/>
</dbReference>
<keyword evidence="5" id="KW-0472">Membrane</keyword>
<accession>A0AAV2Q9J1</accession>
<keyword evidence="7" id="KW-1185">Reference proteome</keyword>
<keyword evidence="4" id="KW-1133">Transmembrane helix</keyword>
<dbReference type="GO" id="GO:0016020">
    <property type="term" value="C:membrane"/>
    <property type="evidence" value="ECO:0007669"/>
    <property type="project" value="UniProtKB-SubCell"/>
</dbReference>
<evidence type="ECO:0000313" key="6">
    <source>
        <dbReference type="EMBL" id="CAL4076795.1"/>
    </source>
</evidence>
<evidence type="ECO:0000256" key="4">
    <source>
        <dbReference type="ARBA" id="ARBA00022989"/>
    </source>
</evidence>
<evidence type="ECO:0000256" key="3">
    <source>
        <dbReference type="ARBA" id="ARBA00022692"/>
    </source>
</evidence>
<name>A0AAV2Q9J1_MEGNR</name>
<keyword evidence="3" id="KW-0812">Transmembrane</keyword>
<dbReference type="EMBL" id="CAXKWB010005118">
    <property type="protein sequence ID" value="CAL4076795.1"/>
    <property type="molecule type" value="Genomic_DNA"/>
</dbReference>
<evidence type="ECO:0008006" key="8">
    <source>
        <dbReference type="Google" id="ProtNLM"/>
    </source>
</evidence>
<comment type="caution">
    <text evidence="6">The sequence shown here is derived from an EMBL/GenBank/DDBJ whole genome shotgun (WGS) entry which is preliminary data.</text>
</comment>
<feature type="non-terminal residue" evidence="6">
    <location>
        <position position="1"/>
    </location>
</feature>
<gene>
    <name evidence="6" type="ORF">MNOR_LOCUS10250</name>
</gene>
<protein>
    <recommendedName>
        <fullName evidence="8">Transmembrane and coiled-coil domain-containing protein 4</fullName>
    </recommendedName>
</protein>
<sequence length="632" mass="69741">GFKMQKRVGEVEEFAFDFLTDGSNLHITIAISGWLTEEGPEAFSKPWKTLYNSREQYCLRYESTYLLELGQAMDYLLQFAFSMAVQESLKYTILAGIISAIVWPASLVTLASVIDNPWGVCCRRSAEVGRQLAQVLVKREHGRRPVTLIGFSLGARVIYYCLKDLSQMKGSAGIVQDAIFLGAPVPGYENDWKEFASVVSGRIINGYCQGDWLLRFLYRTSSGSLRIAGLMPVEWKDRRMFNFDLSAIVNGHTDYASKMDLILRLLGIRTRDVNREDSRVKKSASDYPGLMNRQGSMERIGKLRYSNSDSTLFCGNSSAVSGKPSSEIATSSGFGSIEIGSRERLGSSSGQLSSCDHNSFSCSSNKVEWTLKTQGSSDLSTSDYLSASEQGTPSSIVAPKYDWNIIEKNPSEQTDSNNLGVSAECSFPFASPNTTWTLKKQNSHESSSSDDNLDEETTNLVCRVPSTVILKNKVSPNSSSSSSNETLSNEQKSLNFCDTENQKATVFSRSEAASTSTGNNVGLSYDAGSQISTKPLFCDTLSTSHSKNLDPFASPATDWNLRLKTEDLSRFDVTPNNQTSQSFISPATDWNLKLLSPTLKSEGETSKKQSDIDQNNDNVVCELEKIEKMKVE</sequence>
<dbReference type="InterPro" id="IPR029058">
    <property type="entry name" value="AB_hydrolase_fold"/>
</dbReference>
<dbReference type="InterPro" id="IPR007941">
    <property type="entry name" value="DUF726"/>
</dbReference>
<reference evidence="6 7" key="1">
    <citation type="submission" date="2024-05" db="EMBL/GenBank/DDBJ databases">
        <authorList>
            <person name="Wallberg A."/>
        </authorList>
    </citation>
    <scope>NUCLEOTIDE SEQUENCE [LARGE SCALE GENOMIC DNA]</scope>
</reference>
<dbReference type="Proteomes" id="UP001497623">
    <property type="component" value="Unassembled WGS sequence"/>
</dbReference>
<dbReference type="SUPFAM" id="SSF53474">
    <property type="entry name" value="alpha/beta-Hydrolases"/>
    <property type="match status" value="1"/>
</dbReference>
<evidence type="ECO:0000256" key="1">
    <source>
        <dbReference type="ARBA" id="ARBA00004141"/>
    </source>
</evidence>
<dbReference type="AlphaFoldDB" id="A0AAV2Q9J1"/>